<keyword evidence="2" id="KW-1185">Reference proteome</keyword>
<dbReference type="KEGG" id="nid:NPIRD3C_0960"/>
<organism evidence="1 2">
    <name type="scientific">Nitrosopumilus piranensis</name>
    <dbReference type="NCBI Taxonomy" id="1582439"/>
    <lineage>
        <taxon>Archaea</taxon>
        <taxon>Nitrososphaerota</taxon>
        <taxon>Nitrososphaeria</taxon>
        <taxon>Nitrosopumilales</taxon>
        <taxon>Nitrosopumilaceae</taxon>
        <taxon>Nitrosopumilus</taxon>
    </lineage>
</organism>
<sequence length="404" mass="44033">MTKNDIKTILFAGLIGAMILPFSMMDVSASNDTVKEVVSETKGKLLVGDTNAQQKKMFEISEKLNALQSEKDKATTALSKTALEAQMKSLVAEAPVAPQMNKALTDVRSNIDRLAENLPKINEILEKRFDTRIVSIGTDFENESLRVGITNMELTDNQISELEKEIRNIVGDETNITLHKSGTVQLTSCSQTGNCHDIEGGVKITAENSTPCSVGYKATFQQKTGFITSGHCMQNTGTGEKVYQPNKIFWDEPVNRVGEVQKNTLAAVTSCDCAFVEESNSGMSVTDKAYSNKSISGTKNPVQYTWVHMEGHITKGKISGILDTYTVREAQFGSTVVTLYGLVETTEQVVGGDSGGIVYEEFGSGTPEFMGIITGNYPDENEVTRGYYTPVNLIQVNFNGITFG</sequence>
<dbReference type="Gene3D" id="2.40.10.10">
    <property type="entry name" value="Trypsin-like serine proteases"/>
    <property type="match status" value="2"/>
</dbReference>
<dbReference type="AlphaFoldDB" id="A0A0C5CAH7"/>
<reference evidence="2" key="1">
    <citation type="submission" date="2015-02" db="EMBL/GenBank/DDBJ databases">
        <title>Characterization of two novel Thaumarchaeota isolated from the Northern Adriatic Sea.</title>
        <authorList>
            <person name="Bayer B."/>
            <person name="Vojvoda J."/>
            <person name="Offre P."/>
            <person name="Srivastava A."/>
            <person name="Elisabeth N."/>
            <person name="Garcia J.A.L."/>
            <person name="Schleper C."/>
            <person name="Herndl G.J."/>
        </authorList>
    </citation>
    <scope>NUCLEOTIDE SEQUENCE [LARGE SCALE GENOMIC DNA]</scope>
    <source>
        <strain evidence="2">D3C</strain>
    </source>
</reference>
<evidence type="ECO:0000313" key="1">
    <source>
        <dbReference type="EMBL" id="AJM92172.1"/>
    </source>
</evidence>
<dbReference type="EMBL" id="CP010868">
    <property type="protein sequence ID" value="AJM92172.1"/>
    <property type="molecule type" value="Genomic_DNA"/>
</dbReference>
<evidence type="ECO:0008006" key="3">
    <source>
        <dbReference type="Google" id="ProtNLM"/>
    </source>
</evidence>
<reference evidence="1 2" key="3">
    <citation type="journal article" date="2019" name="Int. J. Syst. Evol. Microbiol.">
        <title>Nitrosopumilus adriaticus sp. nov. and Nitrosopumilus piranensis sp. nov., two ammonia-oxidizing archaea from the Adriatic Sea and members of the class Nitrososphaeria.</title>
        <authorList>
            <person name="Bayer B."/>
            <person name="Vojvoda J."/>
            <person name="Reinthaler T."/>
            <person name="Reyes C."/>
            <person name="Pinto M."/>
            <person name="Herndl G.J."/>
        </authorList>
    </citation>
    <scope>NUCLEOTIDE SEQUENCE [LARGE SCALE GENOMIC DNA]</scope>
    <source>
        <strain evidence="1 2">D3C</strain>
    </source>
</reference>
<gene>
    <name evidence="1" type="ORF">NPIRD3C_0960</name>
</gene>
<dbReference type="InterPro" id="IPR043504">
    <property type="entry name" value="Peptidase_S1_PA_chymotrypsin"/>
</dbReference>
<reference evidence="1 2" key="2">
    <citation type="journal article" date="2016" name="ISME J.">
        <title>Physiological and genomic characterization of two novel marine thaumarchaeal strains indicates niche differentiation.</title>
        <authorList>
            <person name="Bayer B."/>
            <person name="Vojvoda J."/>
            <person name="Offre P."/>
            <person name="Alves R.J."/>
            <person name="Elisabeth N.H."/>
            <person name="Garcia J.A."/>
            <person name="Volland J.M."/>
            <person name="Srivastava A."/>
            <person name="Schleper C."/>
            <person name="Herndl G.J."/>
        </authorList>
    </citation>
    <scope>NUCLEOTIDE SEQUENCE [LARGE SCALE GENOMIC DNA]</scope>
    <source>
        <strain evidence="1 2">D3C</strain>
    </source>
</reference>
<proteinExistence type="predicted"/>
<dbReference type="RefSeq" id="WP_148703066.1">
    <property type="nucleotide sequence ID" value="NZ_CP010868.1"/>
</dbReference>
<dbReference type="GeneID" id="41600120"/>
<dbReference type="HOGENOM" id="CLU_680786_0_0_2"/>
<name>A0A0C5CAH7_9ARCH</name>
<accession>A0A0C5CAH7</accession>
<protein>
    <recommendedName>
        <fullName evidence="3">Peptidase S1 domain-containing protein</fullName>
    </recommendedName>
</protein>
<dbReference type="PATRIC" id="fig|1582439.9.peg.986"/>
<evidence type="ECO:0000313" key="2">
    <source>
        <dbReference type="Proteomes" id="UP000032027"/>
    </source>
</evidence>
<dbReference type="InterPro" id="IPR009003">
    <property type="entry name" value="Peptidase_S1_PA"/>
</dbReference>
<dbReference type="Proteomes" id="UP000032027">
    <property type="component" value="Chromosome"/>
</dbReference>
<dbReference type="SUPFAM" id="SSF50494">
    <property type="entry name" value="Trypsin-like serine proteases"/>
    <property type="match status" value="1"/>
</dbReference>